<evidence type="ECO:0000313" key="2">
    <source>
        <dbReference type="EMBL" id="MBB5157452.1"/>
    </source>
</evidence>
<protein>
    <submittedName>
        <fullName evidence="2">Uncharacterized protein</fullName>
    </submittedName>
</protein>
<organism evidence="2 3">
    <name type="scientific">Saccharopolyspora phatthalungensis</name>
    <dbReference type="NCBI Taxonomy" id="664693"/>
    <lineage>
        <taxon>Bacteria</taxon>
        <taxon>Bacillati</taxon>
        <taxon>Actinomycetota</taxon>
        <taxon>Actinomycetes</taxon>
        <taxon>Pseudonocardiales</taxon>
        <taxon>Pseudonocardiaceae</taxon>
        <taxon>Saccharopolyspora</taxon>
    </lineage>
</organism>
<accession>A0A840Q4M6</accession>
<dbReference type="AlphaFoldDB" id="A0A840Q4M6"/>
<feature type="region of interest" description="Disordered" evidence="1">
    <location>
        <begin position="103"/>
        <end position="123"/>
    </location>
</feature>
<reference evidence="2 3" key="1">
    <citation type="submission" date="2020-08" db="EMBL/GenBank/DDBJ databases">
        <title>Sequencing the genomes of 1000 actinobacteria strains.</title>
        <authorList>
            <person name="Klenk H.-P."/>
        </authorList>
    </citation>
    <scope>NUCLEOTIDE SEQUENCE [LARGE SCALE GENOMIC DNA]</scope>
    <source>
        <strain evidence="2 3">DSM 45584</strain>
    </source>
</reference>
<proteinExistence type="predicted"/>
<gene>
    <name evidence="2" type="ORF">BJ970_004986</name>
</gene>
<sequence>MRMPRNTGGIVITSADTDPAHALTGFTGTWNPHLSPGILPTGTVVLQLLPPTGGDDPDLADVWLWITRGGRWLRVGCWKNSGPGWTYRAAPLIHAALTARHTRSARQDAGTLPTRLRAVSSQR</sequence>
<name>A0A840Q4M6_9PSEU</name>
<dbReference type="RefSeq" id="WP_184728376.1">
    <property type="nucleotide sequence ID" value="NZ_JACHIW010000001.1"/>
</dbReference>
<comment type="caution">
    <text evidence="2">The sequence shown here is derived from an EMBL/GenBank/DDBJ whole genome shotgun (WGS) entry which is preliminary data.</text>
</comment>
<dbReference type="EMBL" id="JACHIW010000001">
    <property type="protein sequence ID" value="MBB5157452.1"/>
    <property type="molecule type" value="Genomic_DNA"/>
</dbReference>
<dbReference type="Proteomes" id="UP000584374">
    <property type="component" value="Unassembled WGS sequence"/>
</dbReference>
<evidence type="ECO:0000313" key="3">
    <source>
        <dbReference type="Proteomes" id="UP000584374"/>
    </source>
</evidence>
<keyword evidence="3" id="KW-1185">Reference proteome</keyword>
<evidence type="ECO:0000256" key="1">
    <source>
        <dbReference type="SAM" id="MobiDB-lite"/>
    </source>
</evidence>